<name>A0A1B0CMF6_LUTLO</name>
<accession>A0A1B0CMF6</accession>
<dbReference type="EMBL" id="AJWK01018660">
    <property type="status" value="NOT_ANNOTATED_CDS"/>
    <property type="molecule type" value="Genomic_DNA"/>
</dbReference>
<organism evidence="1 2">
    <name type="scientific">Lutzomyia longipalpis</name>
    <name type="common">Sand fly</name>
    <dbReference type="NCBI Taxonomy" id="7200"/>
    <lineage>
        <taxon>Eukaryota</taxon>
        <taxon>Metazoa</taxon>
        <taxon>Ecdysozoa</taxon>
        <taxon>Arthropoda</taxon>
        <taxon>Hexapoda</taxon>
        <taxon>Insecta</taxon>
        <taxon>Pterygota</taxon>
        <taxon>Neoptera</taxon>
        <taxon>Endopterygota</taxon>
        <taxon>Diptera</taxon>
        <taxon>Nematocera</taxon>
        <taxon>Psychodoidea</taxon>
        <taxon>Psychodidae</taxon>
        <taxon>Lutzomyia</taxon>
        <taxon>Lutzomyia</taxon>
    </lineage>
</organism>
<sequence>MNEAYSAVGSRSNSGICCKTLRYVVTHAVLLLTHKDSTFEIVPVVQKSHEQVDTQQQHHN</sequence>
<protein>
    <submittedName>
        <fullName evidence="1">Uncharacterized protein</fullName>
    </submittedName>
</protein>
<evidence type="ECO:0000313" key="2">
    <source>
        <dbReference type="Proteomes" id="UP000092461"/>
    </source>
</evidence>
<keyword evidence="2" id="KW-1185">Reference proteome</keyword>
<proteinExistence type="predicted"/>
<evidence type="ECO:0000313" key="1">
    <source>
        <dbReference type="EnsemblMetazoa" id="LLOJ005844-PA"/>
    </source>
</evidence>
<dbReference type="EnsemblMetazoa" id="LLOJ005844-RA">
    <property type="protein sequence ID" value="LLOJ005844-PA"/>
    <property type="gene ID" value="LLOJ005844"/>
</dbReference>
<dbReference type="EMBL" id="AJWK01018659">
    <property type="status" value="NOT_ANNOTATED_CDS"/>
    <property type="molecule type" value="Genomic_DNA"/>
</dbReference>
<reference evidence="1" key="1">
    <citation type="submission" date="2020-05" db="UniProtKB">
        <authorList>
            <consortium name="EnsemblMetazoa"/>
        </authorList>
    </citation>
    <scope>IDENTIFICATION</scope>
    <source>
        <strain evidence="1">Jacobina</strain>
    </source>
</reference>
<dbReference type="AlphaFoldDB" id="A0A1B0CMF6"/>
<dbReference type="VEuPathDB" id="VectorBase:LLOJ005844"/>
<dbReference type="Proteomes" id="UP000092461">
    <property type="component" value="Unassembled WGS sequence"/>
</dbReference>